<dbReference type="InParanoid" id="A0A0C3FNQ9"/>
<dbReference type="STRING" id="765440.A0A0C3FNQ9"/>
<reference evidence="2" key="2">
    <citation type="submission" date="2015-01" db="EMBL/GenBank/DDBJ databases">
        <title>Evolutionary Origins and Diversification of the Mycorrhizal Mutualists.</title>
        <authorList>
            <consortium name="DOE Joint Genome Institute"/>
            <consortium name="Mycorrhizal Genomics Consortium"/>
            <person name="Kohler A."/>
            <person name="Kuo A."/>
            <person name="Nagy L.G."/>
            <person name="Floudas D."/>
            <person name="Copeland A."/>
            <person name="Barry K.W."/>
            <person name="Cichocki N."/>
            <person name="Veneault-Fourrey C."/>
            <person name="LaButti K."/>
            <person name="Lindquist E.A."/>
            <person name="Lipzen A."/>
            <person name="Lundell T."/>
            <person name="Morin E."/>
            <person name="Murat C."/>
            <person name="Riley R."/>
            <person name="Ohm R."/>
            <person name="Sun H."/>
            <person name="Tunlid A."/>
            <person name="Henrissat B."/>
            <person name="Grigoriev I.V."/>
            <person name="Hibbett D.S."/>
            <person name="Martin F."/>
        </authorList>
    </citation>
    <scope>NUCLEOTIDE SEQUENCE [LARGE SCALE GENOMIC DNA]</scope>
    <source>
        <strain evidence="2">F 1598</strain>
    </source>
</reference>
<evidence type="ECO:0000313" key="2">
    <source>
        <dbReference type="Proteomes" id="UP000054166"/>
    </source>
</evidence>
<reference evidence="1 2" key="1">
    <citation type="submission" date="2014-04" db="EMBL/GenBank/DDBJ databases">
        <authorList>
            <consortium name="DOE Joint Genome Institute"/>
            <person name="Kuo A."/>
            <person name="Tarkka M."/>
            <person name="Buscot F."/>
            <person name="Kohler A."/>
            <person name="Nagy L.G."/>
            <person name="Floudas D."/>
            <person name="Copeland A."/>
            <person name="Barry K.W."/>
            <person name="Cichocki N."/>
            <person name="Veneault-Fourrey C."/>
            <person name="LaButti K."/>
            <person name="Lindquist E.A."/>
            <person name="Lipzen A."/>
            <person name="Lundell T."/>
            <person name="Morin E."/>
            <person name="Murat C."/>
            <person name="Sun H."/>
            <person name="Tunlid A."/>
            <person name="Henrissat B."/>
            <person name="Grigoriev I.V."/>
            <person name="Hibbett D.S."/>
            <person name="Martin F."/>
            <person name="Nordberg H.P."/>
            <person name="Cantor M.N."/>
            <person name="Hua S.X."/>
        </authorList>
    </citation>
    <scope>NUCLEOTIDE SEQUENCE [LARGE SCALE GENOMIC DNA]</scope>
    <source>
        <strain evidence="1 2">F 1598</strain>
    </source>
</reference>
<keyword evidence="2" id="KW-1185">Reference proteome</keyword>
<protein>
    <submittedName>
        <fullName evidence="1">Uncharacterized protein</fullName>
    </submittedName>
</protein>
<accession>A0A0C3FNQ9</accession>
<gene>
    <name evidence="1" type="ORF">PILCRDRAFT_787577</name>
</gene>
<proteinExistence type="predicted"/>
<sequence length="331" mass="37849">MVYLPRVGKPAQDWTQHDLLAYNIHIHSQPQSIFFNGLSCSGGALPSLQSASPLYPFLTTPAEAPKQNTTELTFALFSFWRHIVNANIELDSRLHNFLQHLLENMGPPYSSANGIYPSPALTLHTCGAIYQCCSELCVHSNPLVTWMTDLLITRKRFISLNYPCWEKDEQSKFDFETWRRRPVDTWPMDDAEAKLIANAIATYNFNNYEVPKLYHNLDEEYKPYPDPHFMVHDPIFLAGMAWKGTHPSFYKIYIGSDLVKAVQAGKYPCTPTRVYRYTPVLPEELEGGMNKLRMSAMKPLANWRVIIGCLEAFKMFLKVKRFGTPGLGLQC</sequence>
<dbReference type="Proteomes" id="UP000054166">
    <property type="component" value="Unassembled WGS sequence"/>
</dbReference>
<dbReference type="AlphaFoldDB" id="A0A0C3FNQ9"/>
<organism evidence="1 2">
    <name type="scientific">Piloderma croceum (strain F 1598)</name>
    <dbReference type="NCBI Taxonomy" id="765440"/>
    <lineage>
        <taxon>Eukaryota</taxon>
        <taxon>Fungi</taxon>
        <taxon>Dikarya</taxon>
        <taxon>Basidiomycota</taxon>
        <taxon>Agaricomycotina</taxon>
        <taxon>Agaricomycetes</taxon>
        <taxon>Agaricomycetidae</taxon>
        <taxon>Atheliales</taxon>
        <taxon>Atheliaceae</taxon>
        <taxon>Piloderma</taxon>
    </lineage>
</organism>
<name>A0A0C3FNQ9_PILCF</name>
<dbReference type="HOGENOM" id="CLU_839672_0_0_1"/>
<evidence type="ECO:0000313" key="1">
    <source>
        <dbReference type="EMBL" id="KIM81394.1"/>
    </source>
</evidence>
<dbReference type="EMBL" id="KN832999">
    <property type="protein sequence ID" value="KIM81394.1"/>
    <property type="molecule type" value="Genomic_DNA"/>
</dbReference>